<keyword evidence="4 8" id="KW-0812">Transmembrane</keyword>
<evidence type="ECO:0000256" key="5">
    <source>
        <dbReference type="ARBA" id="ARBA00022989"/>
    </source>
</evidence>
<dbReference type="PANTHER" id="PTHR43029:SF4">
    <property type="entry name" value="AMMONIUM TRANSPORTER MEP1-RELATED"/>
    <property type="match status" value="1"/>
</dbReference>
<evidence type="ECO:0000313" key="12">
    <source>
        <dbReference type="Proteomes" id="UP001360560"/>
    </source>
</evidence>
<organism evidence="11 12">
    <name type="scientific">Saccharomycopsis crataegensis</name>
    <dbReference type="NCBI Taxonomy" id="43959"/>
    <lineage>
        <taxon>Eukaryota</taxon>
        <taxon>Fungi</taxon>
        <taxon>Dikarya</taxon>
        <taxon>Ascomycota</taxon>
        <taxon>Saccharomycotina</taxon>
        <taxon>Saccharomycetes</taxon>
        <taxon>Saccharomycopsidaceae</taxon>
        <taxon>Saccharomycopsis</taxon>
    </lineage>
</organism>
<evidence type="ECO:0000256" key="7">
    <source>
        <dbReference type="ARBA" id="ARBA00023177"/>
    </source>
</evidence>
<feature type="transmembrane region" description="Helical" evidence="8">
    <location>
        <begin position="152"/>
        <end position="173"/>
    </location>
</feature>
<evidence type="ECO:0000256" key="1">
    <source>
        <dbReference type="ARBA" id="ARBA00004141"/>
    </source>
</evidence>
<feature type="transmembrane region" description="Helical" evidence="8">
    <location>
        <begin position="121"/>
        <end position="143"/>
    </location>
</feature>
<sequence length="502" mass="54707">MSLLRGQISHAILAKREDSPLWTAKYDLGITGFIITASAMLILMITGLGLLYSGLVRRKNGLSLFFICIASSFVVTFQWYFWGYSLAFSSTATNGFIGNLDSFGFKNLFEARTENAEYPELLFAIFEGFFAAVACVITVGAIAERGRIFPSLIFSFVWATVVYCPIACWVWNTNGWAYKYNVLDYAGGGAVEIASGFSGFAYSIVLKSRDFTEPVQNFRPHNNSLIALSGMLLWCSWCFFNAGTALAPNMRAIVALINTNLSGVVGALTWCFLDWRIERKFSLIGLTSGLICGLVAATPSSAFIPPWASVIQGIVSAVVCNFATGLKYLIGVDDALDILAEHGLAGVIGLLFNAIFAADYIITLDGVTEHGGGWITHNYKQLYIQVAFICAAAGYSFVVSLIICYVIDIIPGCKLRASKDGEMTGMDEDQLGEFAYDYVEIRREFYDWNNTLGGSSPAPEPETVPEPKDGDLTNAGTSIDEREKSSQGESSVDKEKQGPVAQ</sequence>
<dbReference type="Pfam" id="PF00909">
    <property type="entry name" value="Ammonium_transp"/>
    <property type="match status" value="1"/>
</dbReference>
<name>A0AAV5QHX9_9ASCO</name>
<feature type="transmembrane region" description="Helical" evidence="8">
    <location>
        <begin position="28"/>
        <end position="52"/>
    </location>
</feature>
<keyword evidence="5 8" id="KW-1133">Transmembrane helix</keyword>
<dbReference type="GO" id="GO:0008519">
    <property type="term" value="F:ammonium channel activity"/>
    <property type="evidence" value="ECO:0007669"/>
    <property type="project" value="InterPro"/>
</dbReference>
<dbReference type="InterPro" id="IPR018047">
    <property type="entry name" value="Ammonium_transpt_CS"/>
</dbReference>
<dbReference type="Proteomes" id="UP001360560">
    <property type="component" value="Unassembled WGS sequence"/>
</dbReference>
<proteinExistence type="inferred from homology"/>
<feature type="transmembrane region" description="Helical" evidence="8">
    <location>
        <begin position="283"/>
        <end position="304"/>
    </location>
</feature>
<evidence type="ECO:0000256" key="2">
    <source>
        <dbReference type="ARBA" id="ARBA00005887"/>
    </source>
</evidence>
<dbReference type="FunFam" id="1.10.3430.10:FF:000003">
    <property type="entry name" value="Ammonium transporter"/>
    <property type="match status" value="1"/>
</dbReference>
<dbReference type="GO" id="GO:0019740">
    <property type="term" value="P:nitrogen utilization"/>
    <property type="evidence" value="ECO:0007669"/>
    <property type="project" value="UniProtKB-ARBA"/>
</dbReference>
<dbReference type="InterPro" id="IPR024041">
    <property type="entry name" value="NH4_transpt_AmtB-like_dom"/>
</dbReference>
<evidence type="ECO:0000256" key="3">
    <source>
        <dbReference type="ARBA" id="ARBA00022448"/>
    </source>
</evidence>
<feature type="domain" description="Ammonium transporter AmtB-like" evidence="10">
    <location>
        <begin position="33"/>
        <end position="436"/>
    </location>
</feature>
<feature type="transmembrane region" description="Helical" evidence="8">
    <location>
        <begin position="252"/>
        <end position="271"/>
    </location>
</feature>
<reference evidence="11 12" key="1">
    <citation type="journal article" date="2023" name="Elife">
        <title>Identification of key yeast species and microbe-microbe interactions impacting larval growth of Drosophila in the wild.</title>
        <authorList>
            <person name="Mure A."/>
            <person name="Sugiura Y."/>
            <person name="Maeda R."/>
            <person name="Honda K."/>
            <person name="Sakurai N."/>
            <person name="Takahashi Y."/>
            <person name="Watada M."/>
            <person name="Katoh T."/>
            <person name="Gotoh A."/>
            <person name="Gotoh Y."/>
            <person name="Taniguchi I."/>
            <person name="Nakamura K."/>
            <person name="Hayashi T."/>
            <person name="Katayama T."/>
            <person name="Uemura T."/>
            <person name="Hattori Y."/>
        </authorList>
    </citation>
    <scope>NUCLEOTIDE SEQUENCE [LARGE SCALE GENOMIC DNA]</scope>
    <source>
        <strain evidence="11 12">SC-9</strain>
    </source>
</reference>
<keyword evidence="3 8" id="KW-0813">Transport</keyword>
<dbReference type="NCBIfam" id="TIGR00836">
    <property type="entry name" value="amt"/>
    <property type="match status" value="1"/>
</dbReference>
<feature type="transmembrane region" description="Helical" evidence="8">
    <location>
        <begin position="64"/>
        <end position="82"/>
    </location>
</feature>
<evidence type="ECO:0000259" key="10">
    <source>
        <dbReference type="Pfam" id="PF00909"/>
    </source>
</evidence>
<evidence type="ECO:0000313" key="11">
    <source>
        <dbReference type="EMBL" id="GMM34388.1"/>
    </source>
</evidence>
<feature type="transmembrane region" description="Helical" evidence="8">
    <location>
        <begin position="225"/>
        <end position="246"/>
    </location>
</feature>
<dbReference type="GO" id="GO:0005886">
    <property type="term" value="C:plasma membrane"/>
    <property type="evidence" value="ECO:0007669"/>
    <property type="project" value="UniProtKB-SubCell"/>
</dbReference>
<evidence type="ECO:0000256" key="8">
    <source>
        <dbReference type="RuleBase" id="RU362002"/>
    </source>
</evidence>
<feature type="transmembrane region" description="Helical" evidence="8">
    <location>
        <begin position="310"/>
        <end position="330"/>
    </location>
</feature>
<dbReference type="InterPro" id="IPR001905">
    <property type="entry name" value="Ammonium_transpt"/>
</dbReference>
<evidence type="ECO:0000256" key="9">
    <source>
        <dbReference type="SAM" id="MobiDB-lite"/>
    </source>
</evidence>
<keyword evidence="6 8" id="KW-0472">Membrane</keyword>
<feature type="transmembrane region" description="Helical" evidence="8">
    <location>
        <begin position="382"/>
        <end position="407"/>
    </location>
</feature>
<comment type="similarity">
    <text evidence="2 8">Belongs to the ammonia transporter channel (TC 1.A.11.2) family.</text>
</comment>
<dbReference type="Gene3D" id="1.10.3430.10">
    <property type="entry name" value="Ammonium transporter AmtB like domains"/>
    <property type="match status" value="1"/>
</dbReference>
<dbReference type="EMBL" id="BTFZ01000002">
    <property type="protein sequence ID" value="GMM34388.1"/>
    <property type="molecule type" value="Genomic_DNA"/>
</dbReference>
<dbReference type="AlphaFoldDB" id="A0AAV5QHX9"/>
<evidence type="ECO:0000256" key="6">
    <source>
        <dbReference type="ARBA" id="ARBA00023136"/>
    </source>
</evidence>
<dbReference type="PANTHER" id="PTHR43029">
    <property type="entry name" value="AMMONIUM TRANSPORTER MEP2"/>
    <property type="match status" value="1"/>
</dbReference>
<keyword evidence="7 8" id="KW-0924">Ammonia transport</keyword>
<feature type="region of interest" description="Disordered" evidence="9">
    <location>
        <begin position="452"/>
        <end position="502"/>
    </location>
</feature>
<protein>
    <recommendedName>
        <fullName evidence="8">Ammonium transporter</fullName>
    </recommendedName>
</protein>
<evidence type="ECO:0000256" key="4">
    <source>
        <dbReference type="ARBA" id="ARBA00022692"/>
    </source>
</evidence>
<feature type="transmembrane region" description="Helical" evidence="8">
    <location>
        <begin position="342"/>
        <end position="362"/>
    </location>
</feature>
<dbReference type="RefSeq" id="XP_064851388.1">
    <property type="nucleotide sequence ID" value="XM_064995316.1"/>
</dbReference>
<accession>A0AAV5QHX9</accession>
<dbReference type="PROSITE" id="PS01219">
    <property type="entry name" value="AMMONIUM_TRANSP"/>
    <property type="match status" value="1"/>
</dbReference>
<dbReference type="InterPro" id="IPR029020">
    <property type="entry name" value="Ammonium/urea_transptr"/>
</dbReference>
<dbReference type="SUPFAM" id="SSF111352">
    <property type="entry name" value="Ammonium transporter"/>
    <property type="match status" value="1"/>
</dbReference>
<comment type="caution">
    <text evidence="11">The sequence shown here is derived from an EMBL/GenBank/DDBJ whole genome shotgun (WGS) entry which is preliminary data.</text>
</comment>
<feature type="compositionally biased region" description="Basic and acidic residues" evidence="9">
    <location>
        <begin position="479"/>
        <end position="502"/>
    </location>
</feature>
<feature type="transmembrane region" description="Helical" evidence="8">
    <location>
        <begin position="185"/>
        <end position="205"/>
    </location>
</feature>
<gene>
    <name evidence="11" type="ORF">DASC09_017130</name>
</gene>
<dbReference type="GeneID" id="90072367"/>
<comment type="subcellular location">
    <subcellularLocation>
        <location evidence="8">Cell membrane</location>
        <topology evidence="8">Multi-pass membrane protein</topology>
    </subcellularLocation>
    <subcellularLocation>
        <location evidence="1">Membrane</location>
        <topology evidence="1">Multi-pass membrane protein</topology>
    </subcellularLocation>
</comment>
<keyword evidence="12" id="KW-1185">Reference proteome</keyword>